<dbReference type="OrthoDB" id="6257889at2759"/>
<proteinExistence type="predicted"/>
<gene>
    <name evidence="2" type="ORF">ECPE_LOCUS13041</name>
</gene>
<name>A0A183B1F6_9TREM</name>
<protein>
    <submittedName>
        <fullName evidence="2 4">Uncharacterized protein</fullName>
    </submittedName>
</protein>
<reference evidence="2 3" key="2">
    <citation type="submission" date="2018-11" db="EMBL/GenBank/DDBJ databases">
        <authorList>
            <consortium name="Pathogen Informatics"/>
        </authorList>
    </citation>
    <scope>NUCLEOTIDE SEQUENCE [LARGE SCALE GENOMIC DNA]</scope>
    <source>
        <strain evidence="2 3">Egypt</strain>
    </source>
</reference>
<keyword evidence="3" id="KW-1185">Reference proteome</keyword>
<evidence type="ECO:0000313" key="3">
    <source>
        <dbReference type="Proteomes" id="UP000272942"/>
    </source>
</evidence>
<sequence length="194" mass="21386">MFNPFTLSLTNLVEKEQRPGDLGAFMRCFIEPEKRTLHLSNLPLPSLGLENTTWESCAEALKLLRTAYTTTLGGLEPAIIEKYRIACKDQFPMANLFLTSAERDDLRARMVEAGSNTAVCGVYVTYTTEADVYSVPYPAALVQPFNSLSLCNETIVNGDAEDSSDNPCKAPVNNLNKKTHNLDTGRTQLPASTF</sequence>
<dbReference type="EMBL" id="UZAN01054162">
    <property type="protein sequence ID" value="VDP90313.1"/>
    <property type="molecule type" value="Genomic_DNA"/>
</dbReference>
<dbReference type="Proteomes" id="UP000272942">
    <property type="component" value="Unassembled WGS sequence"/>
</dbReference>
<feature type="region of interest" description="Disordered" evidence="1">
    <location>
        <begin position="159"/>
        <end position="194"/>
    </location>
</feature>
<evidence type="ECO:0000313" key="2">
    <source>
        <dbReference type="EMBL" id="VDP90313.1"/>
    </source>
</evidence>
<accession>A0A183B1F6</accession>
<feature type="compositionally biased region" description="Polar residues" evidence="1">
    <location>
        <begin position="182"/>
        <end position="194"/>
    </location>
</feature>
<reference evidence="4" key="1">
    <citation type="submission" date="2016-06" db="UniProtKB">
        <authorList>
            <consortium name="WormBaseParasite"/>
        </authorList>
    </citation>
    <scope>IDENTIFICATION</scope>
</reference>
<dbReference type="WBParaSite" id="ECPE_0001307901-mRNA-1">
    <property type="protein sequence ID" value="ECPE_0001307901-mRNA-1"/>
    <property type="gene ID" value="ECPE_0001307901"/>
</dbReference>
<dbReference type="AlphaFoldDB" id="A0A183B1F6"/>
<organism evidence="4">
    <name type="scientific">Echinostoma caproni</name>
    <dbReference type="NCBI Taxonomy" id="27848"/>
    <lineage>
        <taxon>Eukaryota</taxon>
        <taxon>Metazoa</taxon>
        <taxon>Spiralia</taxon>
        <taxon>Lophotrochozoa</taxon>
        <taxon>Platyhelminthes</taxon>
        <taxon>Trematoda</taxon>
        <taxon>Digenea</taxon>
        <taxon>Plagiorchiida</taxon>
        <taxon>Echinostomata</taxon>
        <taxon>Echinostomatoidea</taxon>
        <taxon>Echinostomatidae</taxon>
        <taxon>Echinostoma</taxon>
    </lineage>
</organism>
<evidence type="ECO:0000313" key="4">
    <source>
        <dbReference type="WBParaSite" id="ECPE_0001307901-mRNA-1"/>
    </source>
</evidence>
<evidence type="ECO:0000256" key="1">
    <source>
        <dbReference type="SAM" id="MobiDB-lite"/>
    </source>
</evidence>